<evidence type="ECO:0008006" key="11">
    <source>
        <dbReference type="Google" id="ProtNLM"/>
    </source>
</evidence>
<proteinExistence type="inferred from homology"/>
<dbReference type="GO" id="GO:0005886">
    <property type="term" value="C:plasma membrane"/>
    <property type="evidence" value="ECO:0007669"/>
    <property type="project" value="UniProtKB-SubCell"/>
</dbReference>
<accession>A0A0B8PSY9</accession>
<evidence type="ECO:0000256" key="8">
    <source>
        <dbReference type="SAM" id="Phobius"/>
    </source>
</evidence>
<protein>
    <recommendedName>
        <fullName evidence="11">DUF2029 domain-containing protein</fullName>
    </recommendedName>
</protein>
<feature type="transmembrane region" description="Helical" evidence="8">
    <location>
        <begin position="138"/>
        <end position="158"/>
    </location>
</feature>
<feature type="transmembrane region" description="Helical" evidence="8">
    <location>
        <begin position="164"/>
        <end position="185"/>
    </location>
</feature>
<name>A0A0B8PSY9_9VIBR</name>
<evidence type="ECO:0000256" key="2">
    <source>
        <dbReference type="ARBA" id="ARBA00022475"/>
    </source>
</evidence>
<dbReference type="GO" id="GO:0016758">
    <property type="term" value="F:hexosyltransferase activity"/>
    <property type="evidence" value="ECO:0007669"/>
    <property type="project" value="InterPro"/>
</dbReference>
<feature type="transmembrane region" description="Helical" evidence="8">
    <location>
        <begin position="12"/>
        <end position="29"/>
    </location>
</feature>
<evidence type="ECO:0000256" key="4">
    <source>
        <dbReference type="ARBA" id="ARBA00022692"/>
    </source>
</evidence>
<comment type="caution">
    <text evidence="9">The sequence shown here is derived from an EMBL/GenBank/DDBJ whole genome shotgun (WGS) entry which is preliminary data.</text>
</comment>
<comment type="subcellular location">
    <subcellularLocation>
        <location evidence="1">Cell membrane</location>
        <topology evidence="1">Multi-pass membrane protein</topology>
    </subcellularLocation>
</comment>
<dbReference type="Pfam" id="PF09594">
    <property type="entry name" value="GT87"/>
    <property type="match status" value="1"/>
</dbReference>
<reference evidence="9 10" key="1">
    <citation type="submission" date="2015-01" db="EMBL/GenBank/DDBJ databases">
        <title>Vibrio sp. C5 JCM 19232 whole genome shotgun sequence.</title>
        <authorList>
            <person name="Sawabe T."/>
            <person name="Meirelles P."/>
            <person name="Feng G."/>
            <person name="Sayaka M."/>
            <person name="Hattori M."/>
            <person name="Ohkuma M."/>
        </authorList>
    </citation>
    <scope>NUCLEOTIDE SEQUENCE [LARGE SCALE GENOMIC DNA]</scope>
    <source>
        <strain evidence="9 10">JCM19232</strain>
    </source>
</reference>
<evidence type="ECO:0000256" key="1">
    <source>
        <dbReference type="ARBA" id="ARBA00004651"/>
    </source>
</evidence>
<evidence type="ECO:0000256" key="3">
    <source>
        <dbReference type="ARBA" id="ARBA00022679"/>
    </source>
</evidence>
<organism evidence="9 10">
    <name type="scientific">Vibrio ishigakensis</name>
    <dbReference type="NCBI Taxonomy" id="1481914"/>
    <lineage>
        <taxon>Bacteria</taxon>
        <taxon>Pseudomonadati</taxon>
        <taxon>Pseudomonadota</taxon>
        <taxon>Gammaproteobacteria</taxon>
        <taxon>Vibrionales</taxon>
        <taxon>Vibrionaceae</taxon>
        <taxon>Vibrio</taxon>
    </lineage>
</organism>
<evidence type="ECO:0000256" key="7">
    <source>
        <dbReference type="ARBA" id="ARBA00024033"/>
    </source>
</evidence>
<keyword evidence="3" id="KW-0808">Transferase</keyword>
<comment type="similarity">
    <text evidence="7">Belongs to the glycosyltransferase 87 family.</text>
</comment>
<evidence type="ECO:0000313" key="9">
    <source>
        <dbReference type="EMBL" id="GAM65764.1"/>
    </source>
</evidence>
<keyword evidence="4 8" id="KW-0812">Transmembrane</keyword>
<evidence type="ECO:0000313" key="10">
    <source>
        <dbReference type="Proteomes" id="UP000031670"/>
    </source>
</evidence>
<reference evidence="9 10" key="2">
    <citation type="submission" date="2015-01" db="EMBL/GenBank/DDBJ databases">
        <authorList>
            <consortium name="NBRP consortium"/>
            <person name="Sawabe T."/>
            <person name="Meirelles P."/>
            <person name="Feng G."/>
            <person name="Sayaka M."/>
            <person name="Hattori M."/>
            <person name="Ohkuma M."/>
        </authorList>
    </citation>
    <scope>NUCLEOTIDE SEQUENCE [LARGE SCALE GENOMIC DNA]</scope>
    <source>
        <strain evidence="9 10">JCM19232</strain>
    </source>
</reference>
<feature type="transmembrane region" description="Helical" evidence="8">
    <location>
        <begin position="197"/>
        <end position="216"/>
    </location>
</feature>
<keyword evidence="5 8" id="KW-1133">Transmembrane helix</keyword>
<dbReference type="AlphaFoldDB" id="A0A0B8PSY9"/>
<feature type="transmembrane region" description="Helical" evidence="8">
    <location>
        <begin position="96"/>
        <end position="117"/>
    </location>
</feature>
<gene>
    <name evidence="9" type="ORF">JCM19232_2840</name>
</gene>
<evidence type="ECO:0000256" key="5">
    <source>
        <dbReference type="ARBA" id="ARBA00022989"/>
    </source>
</evidence>
<keyword evidence="6 8" id="KW-0472">Membrane</keyword>
<evidence type="ECO:0000256" key="6">
    <source>
        <dbReference type="ARBA" id="ARBA00023136"/>
    </source>
</evidence>
<dbReference type="EMBL" id="BBSA01000023">
    <property type="protein sequence ID" value="GAM65764.1"/>
    <property type="molecule type" value="Genomic_DNA"/>
</dbReference>
<keyword evidence="2" id="KW-1003">Cell membrane</keyword>
<dbReference type="Proteomes" id="UP000031670">
    <property type="component" value="Unassembled WGS sequence"/>
</dbReference>
<sequence>MRSLKIEMILQEFYFGSVVALCYRLFFIPRQLCFFYGELSRGQVVGRDYLNAWTAINLAMDGKYEDIFFPDKFINHAPLNIQSTNVVAYFSYPPQYLLFLIPFSFFTYKISLILWTLTNLMVFYISIRCAFDFSKRNLFIMIFSPVVILNISFGQNGILTGSLFILAVSFIHNKPILSGIFFGLLTIKPTLVSLYHSLYFLVVIGEFLYQPLLLHWP</sequence>
<dbReference type="InterPro" id="IPR018584">
    <property type="entry name" value="GT87"/>
</dbReference>